<evidence type="ECO:0000256" key="5">
    <source>
        <dbReference type="SAM" id="MobiDB-lite"/>
    </source>
</evidence>
<dbReference type="FunFam" id="1.10.30.10:FF:000041">
    <property type="entry name" value="HMG box family protein"/>
    <property type="match status" value="1"/>
</dbReference>
<name>A0A1L9S0E1_ASPWE</name>
<feature type="compositionally biased region" description="Polar residues" evidence="5">
    <location>
        <begin position="222"/>
        <end position="239"/>
    </location>
</feature>
<dbReference type="VEuPathDB" id="FungiDB:ASPWEDRAFT_145558"/>
<organism evidence="7 8">
    <name type="scientific">Aspergillus wentii DTO 134E9</name>
    <dbReference type="NCBI Taxonomy" id="1073089"/>
    <lineage>
        <taxon>Eukaryota</taxon>
        <taxon>Fungi</taxon>
        <taxon>Dikarya</taxon>
        <taxon>Ascomycota</taxon>
        <taxon>Pezizomycotina</taxon>
        <taxon>Eurotiomycetes</taxon>
        <taxon>Eurotiomycetidae</taxon>
        <taxon>Eurotiales</taxon>
        <taxon>Aspergillaceae</taxon>
        <taxon>Aspergillus</taxon>
        <taxon>Aspergillus subgen. Cremei</taxon>
    </lineage>
</organism>
<dbReference type="PROSITE" id="PS50118">
    <property type="entry name" value="HMG_BOX_2"/>
    <property type="match status" value="1"/>
</dbReference>
<evidence type="ECO:0000313" key="7">
    <source>
        <dbReference type="EMBL" id="OJJ40645.1"/>
    </source>
</evidence>
<evidence type="ECO:0000256" key="4">
    <source>
        <dbReference type="PROSITE-ProRule" id="PRU00267"/>
    </source>
</evidence>
<dbReference type="SUPFAM" id="SSF47095">
    <property type="entry name" value="HMG-box"/>
    <property type="match status" value="1"/>
</dbReference>
<feature type="domain" description="HMG box" evidence="6">
    <location>
        <begin position="142"/>
        <end position="210"/>
    </location>
</feature>
<keyword evidence="4" id="KW-0539">Nucleus</keyword>
<reference evidence="8" key="1">
    <citation type="journal article" date="2017" name="Genome Biol.">
        <title>Comparative genomics reveals high biological diversity and specific adaptations in the industrially and medically important fungal genus Aspergillus.</title>
        <authorList>
            <person name="de Vries R.P."/>
            <person name="Riley R."/>
            <person name="Wiebenga A."/>
            <person name="Aguilar-Osorio G."/>
            <person name="Amillis S."/>
            <person name="Uchima C.A."/>
            <person name="Anderluh G."/>
            <person name="Asadollahi M."/>
            <person name="Askin M."/>
            <person name="Barry K."/>
            <person name="Battaglia E."/>
            <person name="Bayram O."/>
            <person name="Benocci T."/>
            <person name="Braus-Stromeyer S.A."/>
            <person name="Caldana C."/>
            <person name="Canovas D."/>
            <person name="Cerqueira G.C."/>
            <person name="Chen F."/>
            <person name="Chen W."/>
            <person name="Choi C."/>
            <person name="Clum A."/>
            <person name="Dos Santos R.A."/>
            <person name="Damasio A.R."/>
            <person name="Diallinas G."/>
            <person name="Emri T."/>
            <person name="Fekete E."/>
            <person name="Flipphi M."/>
            <person name="Freyberg S."/>
            <person name="Gallo A."/>
            <person name="Gournas C."/>
            <person name="Habgood R."/>
            <person name="Hainaut M."/>
            <person name="Harispe M.L."/>
            <person name="Henrissat B."/>
            <person name="Hilden K.S."/>
            <person name="Hope R."/>
            <person name="Hossain A."/>
            <person name="Karabika E."/>
            <person name="Karaffa L."/>
            <person name="Karanyi Z."/>
            <person name="Krasevec N."/>
            <person name="Kuo A."/>
            <person name="Kusch H."/>
            <person name="LaButti K."/>
            <person name="Lagendijk E.L."/>
            <person name="Lapidus A."/>
            <person name="Levasseur A."/>
            <person name="Lindquist E."/>
            <person name="Lipzen A."/>
            <person name="Logrieco A.F."/>
            <person name="MacCabe A."/>
            <person name="Maekelae M.R."/>
            <person name="Malavazi I."/>
            <person name="Melin P."/>
            <person name="Meyer V."/>
            <person name="Mielnichuk N."/>
            <person name="Miskei M."/>
            <person name="Molnar A.P."/>
            <person name="Mule G."/>
            <person name="Ngan C.Y."/>
            <person name="Orejas M."/>
            <person name="Orosz E."/>
            <person name="Ouedraogo J.P."/>
            <person name="Overkamp K.M."/>
            <person name="Park H.-S."/>
            <person name="Perrone G."/>
            <person name="Piumi F."/>
            <person name="Punt P.J."/>
            <person name="Ram A.F."/>
            <person name="Ramon A."/>
            <person name="Rauscher S."/>
            <person name="Record E."/>
            <person name="Riano-Pachon D.M."/>
            <person name="Robert V."/>
            <person name="Roehrig J."/>
            <person name="Ruller R."/>
            <person name="Salamov A."/>
            <person name="Salih N.S."/>
            <person name="Samson R.A."/>
            <person name="Sandor E."/>
            <person name="Sanguinetti M."/>
            <person name="Schuetze T."/>
            <person name="Sepcic K."/>
            <person name="Shelest E."/>
            <person name="Sherlock G."/>
            <person name="Sophianopoulou V."/>
            <person name="Squina F.M."/>
            <person name="Sun H."/>
            <person name="Susca A."/>
            <person name="Todd R.B."/>
            <person name="Tsang A."/>
            <person name="Unkles S.E."/>
            <person name="van de Wiele N."/>
            <person name="van Rossen-Uffink D."/>
            <person name="Oliveira J.V."/>
            <person name="Vesth T.C."/>
            <person name="Visser J."/>
            <person name="Yu J.-H."/>
            <person name="Zhou M."/>
            <person name="Andersen M.R."/>
            <person name="Archer D.B."/>
            <person name="Baker S.E."/>
            <person name="Benoit I."/>
            <person name="Brakhage A.A."/>
            <person name="Braus G.H."/>
            <person name="Fischer R."/>
            <person name="Frisvad J.C."/>
            <person name="Goldman G.H."/>
            <person name="Houbraken J."/>
            <person name="Oakley B."/>
            <person name="Pocsi I."/>
            <person name="Scazzocchio C."/>
            <person name="Seiboth B."/>
            <person name="vanKuyk P.A."/>
            <person name="Wortman J."/>
            <person name="Dyer P.S."/>
            <person name="Grigoriev I.V."/>
        </authorList>
    </citation>
    <scope>NUCLEOTIDE SEQUENCE [LARGE SCALE GENOMIC DNA]</scope>
    <source>
        <strain evidence="8">DTO 134E9</strain>
    </source>
</reference>
<feature type="compositionally biased region" description="Low complexity" evidence="5">
    <location>
        <begin position="98"/>
        <end position="123"/>
    </location>
</feature>
<dbReference type="InterPro" id="IPR009071">
    <property type="entry name" value="HMG_box_dom"/>
</dbReference>
<dbReference type="AlphaFoldDB" id="A0A1L9S0E1"/>
<dbReference type="InterPro" id="IPR050140">
    <property type="entry name" value="SRY-related_HMG-box_TF-like"/>
</dbReference>
<dbReference type="OrthoDB" id="6247875at2759"/>
<dbReference type="SMART" id="SM00398">
    <property type="entry name" value="HMG"/>
    <property type="match status" value="1"/>
</dbReference>
<protein>
    <recommendedName>
        <fullName evidence="6">HMG box domain-containing protein</fullName>
    </recommendedName>
</protein>
<feature type="compositionally biased region" description="Low complexity" evidence="5">
    <location>
        <begin position="576"/>
        <end position="591"/>
    </location>
</feature>
<evidence type="ECO:0000313" key="8">
    <source>
        <dbReference type="Proteomes" id="UP000184383"/>
    </source>
</evidence>
<keyword evidence="1" id="KW-0805">Transcription regulation</keyword>
<accession>A0A1L9S0E1</accession>
<dbReference type="Pfam" id="PF00505">
    <property type="entry name" value="HMG_box"/>
    <property type="match status" value="1"/>
</dbReference>
<dbReference type="InterPro" id="IPR036910">
    <property type="entry name" value="HMG_box_dom_sf"/>
</dbReference>
<dbReference type="PANTHER" id="PTHR10270:SF320">
    <property type="entry name" value="BOX TRANSCRIPTIONAL REGULATOR, PUTATIVE (AFU_ORTHOLOGUE AFUA_4G10820)-RELATED"/>
    <property type="match status" value="1"/>
</dbReference>
<dbReference type="EMBL" id="KV878209">
    <property type="protein sequence ID" value="OJJ40645.1"/>
    <property type="molecule type" value="Genomic_DNA"/>
</dbReference>
<feature type="region of interest" description="Disordered" evidence="5">
    <location>
        <begin position="65"/>
        <end position="84"/>
    </location>
</feature>
<dbReference type="GO" id="GO:0030154">
    <property type="term" value="P:cell differentiation"/>
    <property type="evidence" value="ECO:0007669"/>
    <property type="project" value="TreeGrafter"/>
</dbReference>
<dbReference type="GO" id="GO:0005634">
    <property type="term" value="C:nucleus"/>
    <property type="evidence" value="ECO:0007669"/>
    <property type="project" value="UniProtKB-UniRule"/>
</dbReference>
<keyword evidence="2 4" id="KW-0238">DNA-binding</keyword>
<dbReference type="CDD" id="cd01389">
    <property type="entry name" value="HMG-box_ROX1-like"/>
    <property type="match status" value="1"/>
</dbReference>
<dbReference type="GeneID" id="63745336"/>
<feature type="region of interest" description="Disordered" evidence="5">
    <location>
        <begin position="205"/>
        <end position="364"/>
    </location>
</feature>
<keyword evidence="3" id="KW-0804">Transcription</keyword>
<feature type="region of interest" description="Disordered" evidence="5">
    <location>
        <begin position="92"/>
        <end position="124"/>
    </location>
</feature>
<dbReference type="GO" id="GO:0000122">
    <property type="term" value="P:negative regulation of transcription by RNA polymerase II"/>
    <property type="evidence" value="ECO:0007669"/>
    <property type="project" value="TreeGrafter"/>
</dbReference>
<feature type="compositionally biased region" description="Low complexity" evidence="5">
    <location>
        <begin position="249"/>
        <end position="261"/>
    </location>
</feature>
<dbReference type="Proteomes" id="UP000184383">
    <property type="component" value="Unassembled WGS sequence"/>
</dbReference>
<feature type="DNA-binding region" description="HMG box" evidence="4">
    <location>
        <begin position="142"/>
        <end position="210"/>
    </location>
</feature>
<feature type="region of interest" description="Disordered" evidence="5">
    <location>
        <begin position="569"/>
        <end position="594"/>
    </location>
</feature>
<evidence type="ECO:0000259" key="6">
    <source>
        <dbReference type="PROSITE" id="PS50118"/>
    </source>
</evidence>
<keyword evidence="8" id="KW-1185">Reference proteome</keyword>
<dbReference type="STRING" id="1073089.A0A1L9S0E1"/>
<gene>
    <name evidence="7" type="ORF">ASPWEDRAFT_145558</name>
</gene>
<evidence type="ECO:0000256" key="2">
    <source>
        <dbReference type="ARBA" id="ARBA00023125"/>
    </source>
</evidence>
<dbReference type="GO" id="GO:0001228">
    <property type="term" value="F:DNA-binding transcription activator activity, RNA polymerase II-specific"/>
    <property type="evidence" value="ECO:0007669"/>
    <property type="project" value="TreeGrafter"/>
</dbReference>
<evidence type="ECO:0000256" key="1">
    <source>
        <dbReference type="ARBA" id="ARBA00023015"/>
    </source>
</evidence>
<proteinExistence type="predicted"/>
<dbReference type="GO" id="GO:0000978">
    <property type="term" value="F:RNA polymerase II cis-regulatory region sequence-specific DNA binding"/>
    <property type="evidence" value="ECO:0007669"/>
    <property type="project" value="TreeGrafter"/>
</dbReference>
<dbReference type="Gene3D" id="1.10.30.10">
    <property type="entry name" value="High mobility group box domain"/>
    <property type="match status" value="1"/>
</dbReference>
<dbReference type="PANTHER" id="PTHR10270">
    <property type="entry name" value="SOX TRANSCRIPTION FACTOR"/>
    <property type="match status" value="1"/>
</dbReference>
<dbReference type="RefSeq" id="XP_040694321.1">
    <property type="nucleotide sequence ID" value="XM_040829488.1"/>
</dbReference>
<evidence type="ECO:0000256" key="3">
    <source>
        <dbReference type="ARBA" id="ARBA00023163"/>
    </source>
</evidence>
<sequence length="705" mass="77663">MSYDRVLPNPVPLHYEAPQVRQTSNLLEHKIMNDDVPQFAVMDRHSVNGDSASVQLSPLNQTKVALDKVSSKAPSESPKSVAAPLVIKDLPIRKRSSQSDTSSTSSGTIFSAKSSTESSANSSAKDRESAVNFCLCQPEPKIPRPRNAFILYRQHYQASVVSQNPGLANPDISKIIGKQWKALPQETRDEWKDLALEEKARHLQQYPGYRYQPRRSGRDGNSRQTSSGISHNPSGSTVCNRCGGRIMNAPTGPTEPAGPTESPNSPSYPPPIHAPNSNAAPSHIECMVHSSHSRSADPNRPPNPVRIGSNGELQPSRQRRYEENGSGSLSPDSKRRRFNSQPTLKANLHRDKSPESPYPISPYLPSSDSGYSRAMIQMLHNNPRLFRNVTEYPPPDPSLRLPPIKTAVIAPNVMTPVTPFAADGLNLESTVMTIPFLNKIKVLAKISPPLVPSFRDGASPQRGAVIAVDGQDSIHVMNAVDYLYHALQKEGRYNVRVFEGPEIRPRRGSSGSGKMGDTTMDYLDIISAWHRISDDIVSFVRPSLGSPELKPVEEDTCSGVSPKTIIPKTADLHIGSPPQSNENYSESSSPSGTDQYSVPIALVPRYQLTTADTFACSIPIKDAYAPLDHWQWMASLWRACVGPDITVYIRDCEKDELERFGGNPVEVRLQDARTVVVRRAMGSSREAEEKALKRVGFEIEDYLTQ</sequence>